<dbReference type="GO" id="GO:0006627">
    <property type="term" value="P:protein processing involved in protein targeting to mitochondrion"/>
    <property type="evidence" value="ECO:0007669"/>
    <property type="project" value="TreeGrafter"/>
</dbReference>
<keyword evidence="5" id="KW-0472">Membrane</keyword>
<dbReference type="InterPro" id="IPR019533">
    <property type="entry name" value="Peptidase_S26"/>
</dbReference>
<dbReference type="GO" id="GO:0006465">
    <property type="term" value="P:signal peptide processing"/>
    <property type="evidence" value="ECO:0007669"/>
    <property type="project" value="InterPro"/>
</dbReference>
<keyword evidence="3" id="KW-0378">Hydrolase</keyword>
<dbReference type="PRINTS" id="PR00727">
    <property type="entry name" value="LEADERPTASE"/>
</dbReference>
<protein>
    <recommendedName>
        <fullName evidence="8">Peptidase S26 domain-containing protein</fullName>
    </recommendedName>
</protein>
<dbReference type="InterPro" id="IPR036286">
    <property type="entry name" value="LexA/Signal_pep-like_sf"/>
</dbReference>
<gene>
    <name evidence="9" type="ORF">WJX81_006527</name>
</gene>
<evidence type="ECO:0000313" key="9">
    <source>
        <dbReference type="EMBL" id="KAK9842321.1"/>
    </source>
</evidence>
<comment type="similarity">
    <text evidence="6">Belongs to the peptidase S26 family. IMP1 subfamily.</text>
</comment>
<keyword evidence="2" id="KW-0999">Mitochondrion inner membrane</keyword>
<dbReference type="CDD" id="cd06530">
    <property type="entry name" value="S26_SPase_I"/>
    <property type="match status" value="1"/>
</dbReference>
<evidence type="ECO:0000256" key="7">
    <source>
        <dbReference type="PIRSR" id="PIRSR600223-1"/>
    </source>
</evidence>
<proteinExistence type="inferred from homology"/>
<dbReference type="Gene3D" id="2.10.109.10">
    <property type="entry name" value="Umud Fragment, subunit A"/>
    <property type="match status" value="1"/>
</dbReference>
<feature type="domain" description="Peptidase S26" evidence="8">
    <location>
        <begin position="22"/>
        <end position="104"/>
    </location>
</feature>
<sequence length="175" mass="19360">MAPVRLLGVLPKATSLFGRELRTLVKAVGVAHLIHEFVFELSIAYGPSMMPTIDSIGDVLVVDKWSAWRRKIEVGDVVLALSARTPHDRIIKRVLGMEGDIVRVLPTSRRPEGGGKQLVPPGHVWLQGDNTLNSTDSRDFGPVPYNMVLGRVVFKIAPLGKMGFIERKIPEPWYG</sequence>
<reference evidence="9 10" key="1">
    <citation type="journal article" date="2024" name="Nat. Commun.">
        <title>Phylogenomics reveals the evolutionary origins of lichenization in chlorophyte algae.</title>
        <authorList>
            <person name="Puginier C."/>
            <person name="Libourel C."/>
            <person name="Otte J."/>
            <person name="Skaloud P."/>
            <person name="Haon M."/>
            <person name="Grisel S."/>
            <person name="Petersen M."/>
            <person name="Berrin J.G."/>
            <person name="Delaux P.M."/>
            <person name="Dal Grande F."/>
            <person name="Keller J."/>
        </authorList>
    </citation>
    <scope>NUCLEOTIDE SEQUENCE [LARGE SCALE GENOMIC DNA]</scope>
    <source>
        <strain evidence="9 10">SAG 245.80</strain>
    </source>
</reference>
<comment type="caution">
    <text evidence="9">The sequence shown here is derived from an EMBL/GenBank/DDBJ whole genome shotgun (WGS) entry which is preliminary data.</text>
</comment>
<dbReference type="Pfam" id="PF10502">
    <property type="entry name" value="Peptidase_S26"/>
    <property type="match status" value="2"/>
</dbReference>
<dbReference type="SUPFAM" id="SSF51306">
    <property type="entry name" value="LexA/Signal peptidase"/>
    <property type="match status" value="1"/>
</dbReference>
<evidence type="ECO:0000256" key="5">
    <source>
        <dbReference type="ARBA" id="ARBA00023136"/>
    </source>
</evidence>
<dbReference type="InterPro" id="IPR052064">
    <property type="entry name" value="Mito_IMP1_subunit"/>
</dbReference>
<dbReference type="InterPro" id="IPR000223">
    <property type="entry name" value="Pept_S26A_signal_pept_1"/>
</dbReference>
<feature type="domain" description="Peptidase S26" evidence="8">
    <location>
        <begin position="115"/>
        <end position="155"/>
    </location>
</feature>
<dbReference type="Proteomes" id="UP001445335">
    <property type="component" value="Unassembled WGS sequence"/>
</dbReference>
<evidence type="ECO:0000256" key="4">
    <source>
        <dbReference type="ARBA" id="ARBA00023128"/>
    </source>
</evidence>
<comment type="subcellular location">
    <subcellularLocation>
        <location evidence="1">Mitochondrion inner membrane</location>
    </subcellularLocation>
</comment>
<keyword evidence="10" id="KW-1185">Reference proteome</keyword>
<accession>A0AAW1S9N7</accession>
<dbReference type="PANTHER" id="PTHR12383">
    <property type="entry name" value="PROTEASE FAMILY S26 MITOCHONDRIAL INNER MEMBRANE PROTEASE-RELATED"/>
    <property type="match status" value="1"/>
</dbReference>
<name>A0AAW1S9N7_9CHLO</name>
<evidence type="ECO:0000256" key="1">
    <source>
        <dbReference type="ARBA" id="ARBA00004273"/>
    </source>
</evidence>
<dbReference type="AlphaFoldDB" id="A0AAW1S9N7"/>
<evidence type="ECO:0000256" key="2">
    <source>
        <dbReference type="ARBA" id="ARBA00022792"/>
    </source>
</evidence>
<organism evidence="9 10">
    <name type="scientific">Elliptochloris bilobata</name>
    <dbReference type="NCBI Taxonomy" id="381761"/>
    <lineage>
        <taxon>Eukaryota</taxon>
        <taxon>Viridiplantae</taxon>
        <taxon>Chlorophyta</taxon>
        <taxon>core chlorophytes</taxon>
        <taxon>Trebouxiophyceae</taxon>
        <taxon>Trebouxiophyceae incertae sedis</taxon>
        <taxon>Elliptochloris clade</taxon>
        <taxon>Elliptochloris</taxon>
    </lineage>
</organism>
<evidence type="ECO:0000313" key="10">
    <source>
        <dbReference type="Proteomes" id="UP001445335"/>
    </source>
</evidence>
<evidence type="ECO:0000256" key="6">
    <source>
        <dbReference type="ARBA" id="ARBA00038445"/>
    </source>
</evidence>
<feature type="active site" evidence="7">
    <location>
        <position position="92"/>
    </location>
</feature>
<dbReference type="GO" id="GO:0004252">
    <property type="term" value="F:serine-type endopeptidase activity"/>
    <property type="evidence" value="ECO:0007669"/>
    <property type="project" value="InterPro"/>
</dbReference>
<evidence type="ECO:0000256" key="3">
    <source>
        <dbReference type="ARBA" id="ARBA00022801"/>
    </source>
</evidence>
<dbReference type="GO" id="GO:0042720">
    <property type="term" value="C:mitochondrial inner membrane peptidase complex"/>
    <property type="evidence" value="ECO:0007669"/>
    <property type="project" value="TreeGrafter"/>
</dbReference>
<evidence type="ECO:0000259" key="8">
    <source>
        <dbReference type="Pfam" id="PF10502"/>
    </source>
</evidence>
<dbReference type="EMBL" id="JALJOU010000008">
    <property type="protein sequence ID" value="KAK9842321.1"/>
    <property type="molecule type" value="Genomic_DNA"/>
</dbReference>
<dbReference type="PANTHER" id="PTHR12383:SF16">
    <property type="entry name" value="MITOCHONDRIAL INNER MEMBRANE PROTEASE SUBUNIT 1"/>
    <property type="match status" value="1"/>
</dbReference>
<feature type="active site" evidence="7">
    <location>
        <position position="48"/>
    </location>
</feature>
<keyword evidence="4" id="KW-0496">Mitochondrion</keyword>